<keyword evidence="3" id="KW-1185">Reference proteome</keyword>
<comment type="caution">
    <text evidence="2">The sequence shown here is derived from an EMBL/GenBank/DDBJ whole genome shotgun (WGS) entry which is preliminary data.</text>
</comment>
<evidence type="ECO:0000313" key="3">
    <source>
        <dbReference type="Proteomes" id="UP001152519"/>
    </source>
</evidence>
<name>A0A9W4DNT5_9ACTN</name>
<feature type="compositionally biased region" description="Low complexity" evidence="1">
    <location>
        <begin position="114"/>
        <end position="126"/>
    </location>
</feature>
<evidence type="ECO:0000256" key="1">
    <source>
        <dbReference type="SAM" id="MobiDB-lite"/>
    </source>
</evidence>
<feature type="region of interest" description="Disordered" evidence="1">
    <location>
        <begin position="14"/>
        <end position="156"/>
    </location>
</feature>
<gene>
    <name evidence="2" type="ORF">SCOCK_10282</name>
</gene>
<dbReference type="Proteomes" id="UP001152519">
    <property type="component" value="Unassembled WGS sequence"/>
</dbReference>
<reference evidence="2" key="1">
    <citation type="submission" date="2021-05" db="EMBL/GenBank/DDBJ databases">
        <authorList>
            <person name="Arsene-Ploetze F."/>
        </authorList>
    </citation>
    <scope>NUCLEOTIDE SEQUENCE</scope>
    <source>
        <strain evidence="2">DSM 42138</strain>
    </source>
</reference>
<accession>A0A9W4DNT5</accession>
<sequence length="156" mass="17064">MMTWIRIERLSFQPGRGGLCARGGTLPPAVPEPARERRQGPPASVRPSRYRPKLANRLDTTAVREPARHPREGLTSGPRPEPRRRHPAAPIPQIGDNRSGNPGFVRDTPDGHPPYRGNNGRNSPRNPTVPGMPASPDTGALERGEATGRAYQHVQD</sequence>
<dbReference type="EMBL" id="CAJSLV010000001">
    <property type="protein sequence ID" value="CAG6390814.1"/>
    <property type="molecule type" value="Genomic_DNA"/>
</dbReference>
<organism evidence="2 3">
    <name type="scientific">Actinacidiphila cocklensis</name>
    <dbReference type="NCBI Taxonomy" id="887465"/>
    <lineage>
        <taxon>Bacteria</taxon>
        <taxon>Bacillati</taxon>
        <taxon>Actinomycetota</taxon>
        <taxon>Actinomycetes</taxon>
        <taxon>Kitasatosporales</taxon>
        <taxon>Streptomycetaceae</taxon>
        <taxon>Actinacidiphila</taxon>
    </lineage>
</organism>
<evidence type="ECO:0000313" key="2">
    <source>
        <dbReference type="EMBL" id="CAG6390814.1"/>
    </source>
</evidence>
<proteinExistence type="predicted"/>
<dbReference type="AlphaFoldDB" id="A0A9W4DNT5"/>
<protein>
    <submittedName>
        <fullName evidence="2">Uncharacterized protein</fullName>
    </submittedName>
</protein>